<dbReference type="AlphaFoldDB" id="A0A4S3MKU6"/>
<reference evidence="1 2" key="1">
    <citation type="submission" date="2019-04" db="EMBL/GenBank/DDBJ databases">
        <title>Draft genome sequence of Gemmobacter aestuarii sp. nov.</title>
        <authorList>
            <person name="Hameed A."/>
            <person name="Lin S.-Y."/>
            <person name="Shahina M."/>
            <person name="Lai W.-A."/>
            <person name="Young C.-C."/>
        </authorList>
    </citation>
    <scope>NUCLEOTIDE SEQUENCE [LARGE SCALE GENOMIC DNA]</scope>
    <source>
        <strain evidence="1 2">CC-PW-75</strain>
    </source>
</reference>
<evidence type="ECO:0000313" key="2">
    <source>
        <dbReference type="Proteomes" id="UP000309450"/>
    </source>
</evidence>
<proteinExistence type="predicted"/>
<evidence type="ECO:0000313" key="1">
    <source>
        <dbReference type="EMBL" id="THD81572.1"/>
    </source>
</evidence>
<dbReference type="OrthoDB" id="7630283at2"/>
<protein>
    <submittedName>
        <fullName evidence="1">Uncharacterized protein</fullName>
    </submittedName>
</protein>
<gene>
    <name evidence="1" type="ORF">E7811_16860</name>
</gene>
<keyword evidence="2" id="KW-1185">Reference proteome</keyword>
<dbReference type="RefSeq" id="WP_136395832.1">
    <property type="nucleotide sequence ID" value="NZ_SSND01000005.1"/>
</dbReference>
<dbReference type="EMBL" id="SSND01000005">
    <property type="protein sequence ID" value="THD81572.1"/>
    <property type="molecule type" value="Genomic_DNA"/>
</dbReference>
<organism evidence="1 2">
    <name type="scientific">Aliigemmobacter aestuarii</name>
    <dbReference type="NCBI Taxonomy" id="1445661"/>
    <lineage>
        <taxon>Bacteria</taxon>
        <taxon>Pseudomonadati</taxon>
        <taxon>Pseudomonadota</taxon>
        <taxon>Alphaproteobacteria</taxon>
        <taxon>Rhodobacterales</taxon>
        <taxon>Paracoccaceae</taxon>
        <taxon>Aliigemmobacter</taxon>
    </lineage>
</organism>
<sequence>MARKPAHDFAAQKRETFETFDELRKDPDLPTRGIVHFLFVAEDMEPDWKAVETALAAKGFRTERDEDEGMIDAAFGPMPITPEAIWEMEKLSTEIALAFDFFPDGWDMLAED</sequence>
<name>A0A4S3MKU6_9RHOB</name>
<accession>A0A4S3MKU6</accession>
<dbReference type="Proteomes" id="UP000309450">
    <property type="component" value="Unassembled WGS sequence"/>
</dbReference>
<comment type="caution">
    <text evidence="1">The sequence shown here is derived from an EMBL/GenBank/DDBJ whole genome shotgun (WGS) entry which is preliminary data.</text>
</comment>